<dbReference type="InParanoid" id="A0A067M9Y8"/>
<accession>A0A067M9Y8</accession>
<dbReference type="Pfam" id="PF13472">
    <property type="entry name" value="Lipase_GDSL_2"/>
    <property type="match status" value="1"/>
</dbReference>
<dbReference type="EMBL" id="KL198051">
    <property type="protein sequence ID" value="KDQ12349.1"/>
    <property type="molecule type" value="Genomic_DNA"/>
</dbReference>
<gene>
    <name evidence="2" type="ORF">BOTBODRAFT_67540</name>
</gene>
<dbReference type="SUPFAM" id="SSF52266">
    <property type="entry name" value="SGNH hydrolase"/>
    <property type="match status" value="1"/>
</dbReference>
<organism evidence="2 3">
    <name type="scientific">Botryobasidium botryosum (strain FD-172 SS1)</name>
    <dbReference type="NCBI Taxonomy" id="930990"/>
    <lineage>
        <taxon>Eukaryota</taxon>
        <taxon>Fungi</taxon>
        <taxon>Dikarya</taxon>
        <taxon>Basidiomycota</taxon>
        <taxon>Agaricomycotina</taxon>
        <taxon>Agaricomycetes</taxon>
        <taxon>Cantharellales</taxon>
        <taxon>Botryobasidiaceae</taxon>
        <taxon>Botryobasidium</taxon>
    </lineage>
</organism>
<dbReference type="PANTHER" id="PTHR14209:SF19">
    <property type="entry name" value="ISOAMYL ACETATE-HYDROLYZING ESTERASE 1 HOMOLOG"/>
    <property type="match status" value="1"/>
</dbReference>
<dbReference type="AlphaFoldDB" id="A0A067M9Y8"/>
<name>A0A067M9Y8_BOTB1</name>
<dbReference type="STRING" id="930990.A0A067M9Y8"/>
<dbReference type="InterPro" id="IPR036514">
    <property type="entry name" value="SGNH_hydro_sf"/>
</dbReference>
<sequence>MAANFQDAMMLLGDSITEFSWTEGGLAQKLAAAYSRRCDVVNRGFSGYNTEWILPIFSKAFAKKPSQHWYPRVNLLTVWFGANDACIPSSHQYVPLEKFKQNLLSIISMVRQPTSEWYSPSTRVILITPPPVNEKLWLDRRLVRSREYADAVKQVAQEAGVGVVDAWTAIWESAGETEENLRDYLYDGLHLNAEGYRIVYDRLIETISMQHPELHYDSLPYVHPKWDELQLAVPENPGQL</sequence>
<dbReference type="CDD" id="cd01838">
    <property type="entry name" value="Isoamyl_acetate_hydrolase_like"/>
    <property type="match status" value="1"/>
</dbReference>
<reference evidence="3" key="1">
    <citation type="journal article" date="2014" name="Proc. Natl. Acad. Sci. U.S.A.">
        <title>Extensive sampling of basidiomycete genomes demonstrates inadequacy of the white-rot/brown-rot paradigm for wood decay fungi.</title>
        <authorList>
            <person name="Riley R."/>
            <person name="Salamov A.A."/>
            <person name="Brown D.W."/>
            <person name="Nagy L.G."/>
            <person name="Floudas D."/>
            <person name="Held B.W."/>
            <person name="Levasseur A."/>
            <person name="Lombard V."/>
            <person name="Morin E."/>
            <person name="Otillar R."/>
            <person name="Lindquist E.A."/>
            <person name="Sun H."/>
            <person name="LaButti K.M."/>
            <person name="Schmutz J."/>
            <person name="Jabbour D."/>
            <person name="Luo H."/>
            <person name="Baker S.E."/>
            <person name="Pisabarro A.G."/>
            <person name="Walton J.D."/>
            <person name="Blanchette R.A."/>
            <person name="Henrissat B."/>
            <person name="Martin F."/>
            <person name="Cullen D."/>
            <person name="Hibbett D.S."/>
            <person name="Grigoriev I.V."/>
        </authorList>
    </citation>
    <scope>NUCLEOTIDE SEQUENCE [LARGE SCALE GENOMIC DNA]</scope>
    <source>
        <strain evidence="3">FD-172 SS1</strain>
    </source>
</reference>
<protein>
    <recommendedName>
        <fullName evidence="1">SGNH hydrolase-type esterase domain-containing protein</fullName>
    </recommendedName>
</protein>
<dbReference type="FunCoup" id="A0A067M9Y8">
    <property type="interactions" value="109"/>
</dbReference>
<dbReference type="HOGENOM" id="CLU_051989_0_0_1"/>
<keyword evidence="3" id="KW-1185">Reference proteome</keyword>
<dbReference type="PANTHER" id="PTHR14209">
    <property type="entry name" value="ISOAMYL ACETATE-HYDROLYZING ESTERASE 1"/>
    <property type="match status" value="1"/>
</dbReference>
<dbReference type="Proteomes" id="UP000027195">
    <property type="component" value="Unassembled WGS sequence"/>
</dbReference>
<dbReference type="InterPro" id="IPR013830">
    <property type="entry name" value="SGNH_hydro"/>
</dbReference>
<proteinExistence type="predicted"/>
<evidence type="ECO:0000313" key="2">
    <source>
        <dbReference type="EMBL" id="KDQ12349.1"/>
    </source>
</evidence>
<evidence type="ECO:0000313" key="3">
    <source>
        <dbReference type="Proteomes" id="UP000027195"/>
    </source>
</evidence>
<dbReference type="InterPro" id="IPR045136">
    <property type="entry name" value="Iah1-like"/>
</dbReference>
<dbReference type="OrthoDB" id="671439at2759"/>
<feature type="domain" description="SGNH hydrolase-type esterase" evidence="1">
    <location>
        <begin position="11"/>
        <end position="198"/>
    </location>
</feature>
<evidence type="ECO:0000259" key="1">
    <source>
        <dbReference type="Pfam" id="PF13472"/>
    </source>
</evidence>
<dbReference type="Gene3D" id="3.40.50.1110">
    <property type="entry name" value="SGNH hydrolase"/>
    <property type="match status" value="1"/>
</dbReference>